<dbReference type="Proteomes" id="UP001165279">
    <property type="component" value="Unassembled WGS sequence"/>
</dbReference>
<comment type="caution">
    <text evidence="3">The sequence shown here is derived from an EMBL/GenBank/DDBJ whole genome shotgun (WGS) entry which is preliminary data.</text>
</comment>
<feature type="domain" description="Competence protein CoiA-like N-terminal" evidence="2">
    <location>
        <begin position="19"/>
        <end position="52"/>
    </location>
</feature>
<protein>
    <recommendedName>
        <fullName evidence="5">Competence protein CoiA</fullName>
    </recommendedName>
</protein>
<evidence type="ECO:0000313" key="4">
    <source>
        <dbReference type="Proteomes" id="UP001165279"/>
    </source>
</evidence>
<evidence type="ECO:0000313" key="3">
    <source>
        <dbReference type="EMBL" id="MCG6557044.1"/>
    </source>
</evidence>
<evidence type="ECO:0000259" key="2">
    <source>
        <dbReference type="Pfam" id="PF25164"/>
    </source>
</evidence>
<proteinExistence type="predicted"/>
<dbReference type="InterPro" id="IPR010330">
    <property type="entry name" value="CoiA_nuc"/>
</dbReference>
<reference evidence="3" key="1">
    <citation type="submission" date="2022-02" db="EMBL/GenBank/DDBJ databases">
        <title>The genome sequence of Ruegeria sp. 1NDH52C.</title>
        <authorList>
            <person name="Du J."/>
        </authorList>
    </citation>
    <scope>NUCLEOTIDE SEQUENCE</scope>
    <source>
        <strain evidence="3">1NDH52C</strain>
    </source>
</reference>
<keyword evidence="4" id="KW-1185">Reference proteome</keyword>
<gene>
    <name evidence="3" type="ORF">MB818_02450</name>
</gene>
<dbReference type="RefSeq" id="WP_234215975.1">
    <property type="nucleotide sequence ID" value="NZ_JAKOEM010000001.1"/>
</dbReference>
<evidence type="ECO:0000259" key="1">
    <source>
        <dbReference type="Pfam" id="PF06054"/>
    </source>
</evidence>
<dbReference type="EMBL" id="JAKOEM010000001">
    <property type="protein sequence ID" value="MCG6557044.1"/>
    <property type="molecule type" value="Genomic_DNA"/>
</dbReference>
<name>A0ABS9NSA9_9RHOB</name>
<dbReference type="InterPro" id="IPR057253">
    <property type="entry name" value="CoiA-like_N"/>
</dbReference>
<dbReference type="Pfam" id="PF06054">
    <property type="entry name" value="CoiA_nuc"/>
    <property type="match status" value="1"/>
</dbReference>
<organism evidence="3 4">
    <name type="scientific">Ruegeria alba</name>
    <dbReference type="NCBI Taxonomy" id="2916756"/>
    <lineage>
        <taxon>Bacteria</taxon>
        <taxon>Pseudomonadati</taxon>
        <taxon>Pseudomonadota</taxon>
        <taxon>Alphaproteobacteria</taxon>
        <taxon>Rhodobacterales</taxon>
        <taxon>Roseobacteraceae</taxon>
        <taxon>Ruegeria</taxon>
    </lineage>
</organism>
<feature type="domain" description="Competence protein CoiA nuclease-like" evidence="1">
    <location>
        <begin position="57"/>
        <end position="137"/>
    </location>
</feature>
<evidence type="ECO:0008006" key="5">
    <source>
        <dbReference type="Google" id="ProtNLM"/>
    </source>
</evidence>
<sequence>MLIAELEGNRIDAFSAERGPSYFCPKCKGEVVLKKGRKVVHHFAHKPPTDCTWAKGETRAHMESKVVVADALKERGLRAEVEFVVNTMPGDRRADVMAWSPKGLQIAFELQHTPIGIDEIERRAFSYARAGIAQSWIPFLSSKVWDDGLPRHGGWFVERYVPRIFERWVHGFNGTNGMWMYDPNDKAFWLGRLAGHQTYVEESSWFSEGGEENYSGGFWKYSTRYKELTLEGPFKIEGLRIKTPYHSAFNTREYRWPAGRRARFVPA</sequence>
<accession>A0ABS9NSA9</accession>
<dbReference type="Pfam" id="PF25164">
    <property type="entry name" value="CoiA_N"/>
    <property type="match status" value="1"/>
</dbReference>